<reference evidence="3" key="3">
    <citation type="journal article" date="2014" name="Genetics">
        <title>Maintaining two mating types: Structure of the mating type locus and its role in heterokaryosis in Podospora anserina.</title>
        <authorList>
            <person name="Grognet P."/>
            <person name="Bidard F."/>
            <person name="Kuchly C."/>
            <person name="Tong L.C.H."/>
            <person name="Coppin E."/>
            <person name="Benkhali J.A."/>
            <person name="Couloux A."/>
            <person name="Wincker P."/>
            <person name="Debuchy R."/>
            <person name="Silar P."/>
        </authorList>
    </citation>
    <scope>GENOME REANNOTATION</scope>
    <source>
        <strain evidence="3">S / ATCC MYA-4624 / DSM 980 / FGSC 10383</strain>
    </source>
</reference>
<dbReference type="AlphaFoldDB" id="B2AVC4"/>
<proteinExistence type="predicted"/>
<reference evidence="1" key="2">
    <citation type="submission" date="2008-07" db="EMBL/GenBank/DDBJ databases">
        <authorList>
            <person name="Genoscope - CEA"/>
        </authorList>
    </citation>
    <scope>NUCLEOTIDE SEQUENCE</scope>
    <source>
        <strain evidence="1">S mat+</strain>
    </source>
</reference>
<dbReference type="eggNOG" id="ENOG502SSC7">
    <property type="taxonomic scope" value="Eukaryota"/>
</dbReference>
<dbReference type="OrthoDB" id="4161406at2759"/>
<dbReference type="HOGENOM" id="CLU_1594539_0_0_1"/>
<protein>
    <submittedName>
        <fullName evidence="1">Podospora anserina S mat+ genomic DNA chromosome 7, supercontig 1</fullName>
    </submittedName>
</protein>
<dbReference type="STRING" id="515849.B2AVC4"/>
<dbReference type="EMBL" id="FO904942">
    <property type="protein sequence ID" value="CDP31819.1"/>
    <property type="molecule type" value="Genomic_DNA"/>
</dbReference>
<reference evidence="1 3" key="1">
    <citation type="journal article" date="2008" name="Genome Biol.">
        <title>The genome sequence of the model ascomycete fungus Podospora anserina.</title>
        <authorList>
            <person name="Espagne E."/>
            <person name="Lespinet O."/>
            <person name="Malagnac F."/>
            <person name="Da Silva C."/>
            <person name="Jaillon O."/>
            <person name="Porcel B.M."/>
            <person name="Couloux A."/>
            <person name="Aury J.-M."/>
            <person name="Segurens B."/>
            <person name="Poulain J."/>
            <person name="Anthouard V."/>
            <person name="Grossetete S."/>
            <person name="Khalili H."/>
            <person name="Coppin E."/>
            <person name="Dequard-Chablat M."/>
            <person name="Picard M."/>
            <person name="Contamine V."/>
            <person name="Arnaise S."/>
            <person name="Bourdais A."/>
            <person name="Berteaux-Lecellier V."/>
            <person name="Gautheret D."/>
            <person name="de Vries R.P."/>
            <person name="Battaglia E."/>
            <person name="Coutinho P.M."/>
            <person name="Danchin E.G.J."/>
            <person name="Henrissat B."/>
            <person name="El Khoury R."/>
            <person name="Sainsard-Chanet A."/>
            <person name="Boivin A."/>
            <person name="Pinan-Lucarre B."/>
            <person name="Sellem C.H."/>
            <person name="Debuchy R."/>
            <person name="Wincker P."/>
            <person name="Weissenbach J."/>
            <person name="Silar P."/>
        </authorList>
    </citation>
    <scope>NUCLEOTIDE SEQUENCE [LARGE SCALE GENOMIC DNA]</scope>
    <source>
        <strain evidence="3">S / ATCC MYA-4624 / DSM 980 / FGSC 10383</strain>
        <strain evidence="1">S mat+</strain>
    </source>
</reference>
<dbReference type="GeneID" id="6192875"/>
<name>B2AVC4_PODAN</name>
<keyword evidence="3" id="KW-1185">Reference proteome</keyword>
<sequence length="184" mass="19197">MPSFTTKAAAVALALSYFSVQQVQCPPVFIGPILTVVGAVAGFAVEVTGAVLKCELGDCTDDRRRSVAGGLRARMLKARPILTGRQATPPTAPEGVPQFEFDRCFNDINGGSVLLEDMADTFCDLGIRISGLPATCMNLATVLDGDASGGPPPTPCGSDCLLYNNLSAADYNNLRGILNDWAGA</sequence>
<dbReference type="Proteomes" id="UP000001197">
    <property type="component" value="Chromosome 7"/>
</dbReference>
<evidence type="ECO:0000313" key="2">
    <source>
        <dbReference type="EMBL" id="CDP31819.1"/>
    </source>
</evidence>
<evidence type="ECO:0000313" key="1">
    <source>
        <dbReference type="EMBL" id="CAP68348.1"/>
    </source>
</evidence>
<gene>
    <name evidence="1" type="ORF">PODANS_7_3415</name>
</gene>
<dbReference type="EMBL" id="CU633900">
    <property type="protein sequence ID" value="CAP68348.1"/>
    <property type="molecule type" value="Genomic_DNA"/>
</dbReference>
<dbReference type="InParanoid" id="B2AVC4"/>
<dbReference type="VEuPathDB" id="FungiDB:PODANS_7_3415"/>
<evidence type="ECO:0000313" key="3">
    <source>
        <dbReference type="Proteomes" id="UP000001197"/>
    </source>
</evidence>
<reference evidence="2" key="4">
    <citation type="submission" date="2014-09" db="EMBL/GenBank/DDBJ databases">
        <title>Maintaining two mating types: Structure of the mating type locus and its role in heterokaryosis in Podospora anserina.</title>
        <authorList>
            <person name="Grognet P."/>
            <person name="Bidard F."/>
            <person name="Kuchly C."/>
            <person name="Chan Ho Tong L."/>
            <person name="Coppin E."/>
            <person name="Ait Benkhali J."/>
            <person name="Couloux A."/>
            <person name="Wincker P."/>
            <person name="Debuchy R."/>
            <person name="Silar P."/>
        </authorList>
    </citation>
    <scope>NUCLEOTIDE SEQUENCE</scope>
</reference>
<accession>B2AVC4</accession>
<organism evidence="1">
    <name type="scientific">Podospora anserina (strain S / ATCC MYA-4624 / DSM 980 / FGSC 10383)</name>
    <name type="common">Pleurage anserina</name>
    <dbReference type="NCBI Taxonomy" id="515849"/>
    <lineage>
        <taxon>Eukaryota</taxon>
        <taxon>Fungi</taxon>
        <taxon>Dikarya</taxon>
        <taxon>Ascomycota</taxon>
        <taxon>Pezizomycotina</taxon>
        <taxon>Sordariomycetes</taxon>
        <taxon>Sordariomycetidae</taxon>
        <taxon>Sordariales</taxon>
        <taxon>Podosporaceae</taxon>
        <taxon>Podospora</taxon>
        <taxon>Podospora anserina</taxon>
    </lineage>
</organism>
<dbReference type="RefSeq" id="XP_001907675.1">
    <property type="nucleotide sequence ID" value="XM_001907640.1"/>
</dbReference>
<dbReference type="KEGG" id="pan:PODANSg4710"/>